<name>A0ACC2L1I9_PERAE</name>
<reference evidence="1 2" key="1">
    <citation type="journal article" date="2022" name="Hortic Res">
        <title>A haplotype resolved chromosomal level avocado genome allows analysis of novel avocado genes.</title>
        <authorList>
            <person name="Nath O."/>
            <person name="Fletcher S.J."/>
            <person name="Hayward A."/>
            <person name="Shaw L.M."/>
            <person name="Masouleh A.K."/>
            <person name="Furtado A."/>
            <person name="Henry R.J."/>
            <person name="Mitter N."/>
        </authorList>
    </citation>
    <scope>NUCLEOTIDE SEQUENCE [LARGE SCALE GENOMIC DNA]</scope>
    <source>
        <strain evidence="2">cv. Hass</strain>
    </source>
</reference>
<sequence length="92" mass="10401">MPRIVEPADEGDGLRLADRHDPHALVRPSRPLRRLMDAVEHGAERRDDSPFCCLRGHSILVESSRQIGIGFWTADFGETCYKLCGSCWFGFL</sequence>
<evidence type="ECO:0000313" key="1">
    <source>
        <dbReference type="EMBL" id="KAJ8626909.1"/>
    </source>
</evidence>
<dbReference type="Proteomes" id="UP001234297">
    <property type="component" value="Chromosome 6"/>
</dbReference>
<proteinExistence type="predicted"/>
<comment type="caution">
    <text evidence="1">The sequence shown here is derived from an EMBL/GenBank/DDBJ whole genome shotgun (WGS) entry which is preliminary data.</text>
</comment>
<accession>A0ACC2L1I9</accession>
<dbReference type="EMBL" id="CM056814">
    <property type="protein sequence ID" value="KAJ8626909.1"/>
    <property type="molecule type" value="Genomic_DNA"/>
</dbReference>
<gene>
    <name evidence="1" type="ORF">MRB53_020216</name>
</gene>
<evidence type="ECO:0000313" key="2">
    <source>
        <dbReference type="Proteomes" id="UP001234297"/>
    </source>
</evidence>
<keyword evidence="2" id="KW-1185">Reference proteome</keyword>
<organism evidence="1 2">
    <name type="scientific">Persea americana</name>
    <name type="common">Avocado</name>
    <dbReference type="NCBI Taxonomy" id="3435"/>
    <lineage>
        <taxon>Eukaryota</taxon>
        <taxon>Viridiplantae</taxon>
        <taxon>Streptophyta</taxon>
        <taxon>Embryophyta</taxon>
        <taxon>Tracheophyta</taxon>
        <taxon>Spermatophyta</taxon>
        <taxon>Magnoliopsida</taxon>
        <taxon>Magnoliidae</taxon>
        <taxon>Laurales</taxon>
        <taxon>Lauraceae</taxon>
        <taxon>Persea</taxon>
    </lineage>
</organism>
<protein>
    <submittedName>
        <fullName evidence="1">Uncharacterized protein</fullName>
    </submittedName>
</protein>